<gene>
    <name evidence="12" type="ORF">H4W19_05370</name>
    <name evidence="13" type="ORF">IAE60_14315</name>
</gene>
<evidence type="ECO:0000256" key="1">
    <source>
        <dbReference type="ARBA" id="ARBA00002254"/>
    </source>
</evidence>
<keyword evidence="13" id="KW-0966">Cell projection</keyword>
<dbReference type="Pfam" id="PF03748">
    <property type="entry name" value="FliL"/>
    <property type="match status" value="1"/>
</dbReference>
<dbReference type="GO" id="GO:0005886">
    <property type="term" value="C:plasma membrane"/>
    <property type="evidence" value="ECO:0007669"/>
    <property type="project" value="UniProtKB-SubCell"/>
</dbReference>
<reference evidence="13 15" key="1">
    <citation type="submission" date="2020-08" db="EMBL/GenBank/DDBJ databases">
        <title>Streptomycin Non-resistant strain, P. mexicana.</title>
        <authorList>
            <person name="Ganesh-Kumar S."/>
            <person name="Zhe T."/>
            <person name="Yu Z."/>
            <person name="Min Y."/>
        </authorList>
    </citation>
    <scope>NUCLEOTIDE SEQUENCE [LARGE SCALE GENOMIC DNA]</scope>
    <source>
        <strain evidence="13 15">GTZY2</strain>
    </source>
</reference>
<comment type="similarity">
    <text evidence="3 10">Belongs to the FliL family.</text>
</comment>
<keyword evidence="8 10" id="KW-1133">Transmembrane helix</keyword>
<dbReference type="Proteomes" id="UP000515506">
    <property type="component" value="Chromosome"/>
</dbReference>
<evidence type="ECO:0000313" key="13">
    <source>
        <dbReference type="EMBL" id="QNN79721.1"/>
    </source>
</evidence>
<feature type="compositionally biased region" description="Basic and acidic residues" evidence="11">
    <location>
        <begin position="17"/>
        <end position="30"/>
    </location>
</feature>
<dbReference type="InterPro" id="IPR005503">
    <property type="entry name" value="FliL"/>
</dbReference>
<evidence type="ECO:0000256" key="10">
    <source>
        <dbReference type="RuleBase" id="RU364125"/>
    </source>
</evidence>
<evidence type="ECO:0000256" key="5">
    <source>
        <dbReference type="ARBA" id="ARBA00022500"/>
    </source>
</evidence>
<evidence type="ECO:0000256" key="6">
    <source>
        <dbReference type="ARBA" id="ARBA00022692"/>
    </source>
</evidence>
<evidence type="ECO:0000256" key="4">
    <source>
        <dbReference type="ARBA" id="ARBA00022475"/>
    </source>
</evidence>
<keyword evidence="7 10" id="KW-0283">Flagellar rotation</keyword>
<keyword evidence="5 10" id="KW-0145">Chemotaxis</keyword>
<comment type="function">
    <text evidence="1 10">Controls the rotational direction of flagella during chemotaxis.</text>
</comment>
<evidence type="ECO:0000256" key="2">
    <source>
        <dbReference type="ARBA" id="ARBA00004162"/>
    </source>
</evidence>
<proteinExistence type="inferred from homology"/>
<dbReference type="AlphaFoldDB" id="A0A7G9THZ6"/>
<reference evidence="12 14" key="2">
    <citation type="submission" date="2020-08" db="EMBL/GenBank/DDBJ databases">
        <title>Streptomycin resistant and MDR strain, P. mexicana.</title>
        <authorList>
            <person name="Ganesh-kumar S."/>
            <person name="Zhe T."/>
            <person name="Yu Z."/>
            <person name="Min Y."/>
        </authorList>
    </citation>
    <scope>NUCLEOTIDE SEQUENCE [LARGE SCALE GENOMIC DNA]</scope>
    <source>
        <strain evidence="12 14">GTZY</strain>
    </source>
</reference>
<evidence type="ECO:0000313" key="15">
    <source>
        <dbReference type="Proteomes" id="UP000515838"/>
    </source>
</evidence>
<keyword evidence="10" id="KW-0997">Cell inner membrane</keyword>
<dbReference type="Proteomes" id="UP000515838">
    <property type="component" value="Chromosome"/>
</dbReference>
<evidence type="ECO:0000313" key="14">
    <source>
        <dbReference type="Proteomes" id="UP000515506"/>
    </source>
</evidence>
<dbReference type="GO" id="GO:0071978">
    <property type="term" value="P:bacterial-type flagellum-dependent swarming motility"/>
    <property type="evidence" value="ECO:0007669"/>
    <property type="project" value="TreeGrafter"/>
</dbReference>
<evidence type="ECO:0000256" key="7">
    <source>
        <dbReference type="ARBA" id="ARBA00022779"/>
    </source>
</evidence>
<dbReference type="GO" id="GO:0006935">
    <property type="term" value="P:chemotaxis"/>
    <property type="evidence" value="ECO:0007669"/>
    <property type="project" value="UniProtKB-KW"/>
</dbReference>
<feature type="transmembrane region" description="Helical" evidence="10">
    <location>
        <begin position="35"/>
        <end position="57"/>
    </location>
</feature>
<keyword evidence="9 10" id="KW-0472">Membrane</keyword>
<keyword evidence="13" id="KW-0969">Cilium</keyword>
<feature type="region of interest" description="Disordered" evidence="11">
    <location>
        <begin position="1"/>
        <end position="31"/>
    </location>
</feature>
<sequence length="185" mass="19467">MDRPLRRSRAVAAADKTASKSKADKGDKPKGGKSLLTIGLVAVIAAGAAGGGAWYFASHAGKDVKPDAPKAKSPGEVPAPAQYFALEPPFVVNLVGETGGARYLQVEVQLMTRDPESLKAIELHAPAIRARLLMLFAQQDAASLMSREGKERLQNAALGEVKALLVAETGKPSAESLLFTSFVMQ</sequence>
<dbReference type="PANTHER" id="PTHR35091">
    <property type="entry name" value="FLAGELLAR PROTEIN FLIL"/>
    <property type="match status" value="1"/>
</dbReference>
<comment type="subcellular location">
    <subcellularLocation>
        <location evidence="10">Cell inner membrane</location>
    </subcellularLocation>
    <subcellularLocation>
        <location evidence="2">Cell membrane</location>
        <topology evidence="2">Single-pass membrane protein</topology>
    </subcellularLocation>
</comment>
<dbReference type="GeneID" id="81472156"/>
<evidence type="ECO:0000256" key="8">
    <source>
        <dbReference type="ARBA" id="ARBA00022989"/>
    </source>
</evidence>
<dbReference type="PANTHER" id="PTHR35091:SF2">
    <property type="entry name" value="FLAGELLAR PROTEIN FLIL"/>
    <property type="match status" value="1"/>
</dbReference>
<dbReference type="EMBL" id="CP060028">
    <property type="protein sequence ID" value="QND81992.1"/>
    <property type="molecule type" value="Genomic_DNA"/>
</dbReference>
<keyword evidence="13" id="KW-0282">Flagellum</keyword>
<organism evidence="13 15">
    <name type="scientific">Pseudoxanthomonas mexicana</name>
    <dbReference type="NCBI Taxonomy" id="128785"/>
    <lineage>
        <taxon>Bacteria</taxon>
        <taxon>Pseudomonadati</taxon>
        <taxon>Pseudomonadota</taxon>
        <taxon>Gammaproteobacteria</taxon>
        <taxon>Lysobacterales</taxon>
        <taxon>Lysobacteraceae</taxon>
        <taxon>Pseudoxanthomonas</taxon>
    </lineage>
</organism>
<dbReference type="RefSeq" id="WP_185897005.1">
    <property type="nucleotide sequence ID" value="NZ_CP060028.1"/>
</dbReference>
<accession>A0A7G9THZ6</accession>
<evidence type="ECO:0000256" key="3">
    <source>
        <dbReference type="ARBA" id="ARBA00008281"/>
    </source>
</evidence>
<keyword evidence="4" id="KW-1003">Cell membrane</keyword>
<protein>
    <recommendedName>
        <fullName evidence="10">Flagellar protein FliL</fullName>
    </recommendedName>
</protein>
<evidence type="ECO:0000256" key="11">
    <source>
        <dbReference type="SAM" id="MobiDB-lite"/>
    </source>
</evidence>
<dbReference type="GO" id="GO:0009425">
    <property type="term" value="C:bacterial-type flagellum basal body"/>
    <property type="evidence" value="ECO:0007669"/>
    <property type="project" value="InterPro"/>
</dbReference>
<evidence type="ECO:0000256" key="9">
    <source>
        <dbReference type="ARBA" id="ARBA00023136"/>
    </source>
</evidence>
<keyword evidence="6 10" id="KW-0812">Transmembrane</keyword>
<dbReference type="EMBL" id="CP060731">
    <property type="protein sequence ID" value="QNN79721.1"/>
    <property type="molecule type" value="Genomic_DNA"/>
</dbReference>
<keyword evidence="14" id="KW-1185">Reference proteome</keyword>
<evidence type="ECO:0000313" key="12">
    <source>
        <dbReference type="EMBL" id="QND81992.1"/>
    </source>
</evidence>
<name>A0A7G9THZ6_PSEMX</name>